<accession>A0A1C5AFW9</accession>
<evidence type="ECO:0000313" key="2">
    <source>
        <dbReference type="Proteomes" id="UP000198797"/>
    </source>
</evidence>
<protein>
    <submittedName>
        <fullName evidence="1">Uncharacterized protein</fullName>
    </submittedName>
</protein>
<dbReference type="RefSeq" id="WP_245722728.1">
    <property type="nucleotide sequence ID" value="NZ_FMCU01000016.1"/>
</dbReference>
<proteinExistence type="predicted"/>
<organism evidence="1 2">
    <name type="scientific">Micromonospora matsumotoense</name>
    <dbReference type="NCBI Taxonomy" id="121616"/>
    <lineage>
        <taxon>Bacteria</taxon>
        <taxon>Bacillati</taxon>
        <taxon>Actinomycetota</taxon>
        <taxon>Actinomycetes</taxon>
        <taxon>Micromonosporales</taxon>
        <taxon>Micromonosporaceae</taxon>
        <taxon>Micromonospora</taxon>
    </lineage>
</organism>
<name>A0A1C5AFW9_9ACTN</name>
<evidence type="ECO:0000313" key="1">
    <source>
        <dbReference type="EMBL" id="SCF44049.1"/>
    </source>
</evidence>
<gene>
    <name evidence="1" type="ORF">GA0070216_116155</name>
</gene>
<keyword evidence="2" id="KW-1185">Reference proteome</keyword>
<dbReference type="Proteomes" id="UP000198797">
    <property type="component" value="Unassembled WGS sequence"/>
</dbReference>
<reference evidence="2" key="1">
    <citation type="submission" date="2016-06" db="EMBL/GenBank/DDBJ databases">
        <authorList>
            <person name="Varghese N."/>
            <person name="Submissions Spin"/>
        </authorList>
    </citation>
    <scope>NUCLEOTIDE SEQUENCE [LARGE SCALE GENOMIC DNA]</scope>
    <source>
        <strain evidence="2">DSM 44100</strain>
    </source>
</reference>
<dbReference type="EMBL" id="FMCU01000016">
    <property type="protein sequence ID" value="SCF44049.1"/>
    <property type="molecule type" value="Genomic_DNA"/>
</dbReference>
<dbReference type="AlphaFoldDB" id="A0A1C5AFW9"/>
<sequence>MPTTPEAVHVLGRAGPGRAGVGWGGVGWGGVKFAPGKAADAGGMAVSALDRNAHRRQVPAGPMVRRAPVRTGVIRVSGSCRTAGDDASRRR</sequence>